<dbReference type="InterPro" id="IPR058192">
    <property type="entry name" value="WHD_ROQ1-like"/>
</dbReference>
<evidence type="ECO:0000313" key="4">
    <source>
        <dbReference type="Proteomes" id="UP001472677"/>
    </source>
</evidence>
<keyword evidence="4" id="KW-1185">Reference proteome</keyword>
<dbReference type="InterPro" id="IPR042197">
    <property type="entry name" value="Apaf_helical"/>
</dbReference>
<dbReference type="SUPFAM" id="SSF52058">
    <property type="entry name" value="L domain-like"/>
    <property type="match status" value="1"/>
</dbReference>
<organism evidence="3 4">
    <name type="scientific">Hibiscus sabdariffa</name>
    <name type="common">roselle</name>
    <dbReference type="NCBI Taxonomy" id="183260"/>
    <lineage>
        <taxon>Eukaryota</taxon>
        <taxon>Viridiplantae</taxon>
        <taxon>Streptophyta</taxon>
        <taxon>Embryophyta</taxon>
        <taxon>Tracheophyta</taxon>
        <taxon>Spermatophyta</taxon>
        <taxon>Magnoliopsida</taxon>
        <taxon>eudicotyledons</taxon>
        <taxon>Gunneridae</taxon>
        <taxon>Pentapetalae</taxon>
        <taxon>rosids</taxon>
        <taxon>malvids</taxon>
        <taxon>Malvales</taxon>
        <taxon>Malvaceae</taxon>
        <taxon>Malvoideae</taxon>
        <taxon>Hibiscus</taxon>
    </lineage>
</organism>
<protein>
    <recommendedName>
        <fullName evidence="2">Disease resistance protein Roq1-like winged-helix domain-containing protein</fullName>
    </recommendedName>
</protein>
<sequence length="864" mass="99528">MPESFMEYGTSFVKHCGGLPLALQVLASSLFGKSMDVWRNALEKLEAIPASKIQKILKISYDSLEDGHDKKLFLDIVCLFIGKDRYYTATILDGCDFYTTVGIENLVGRSLLTINEKNKLMMHQMIRDMGREIIRQESSDVGKRSRLWHKDAFDVIREKTGSKTIKCLTLDLKGLQEDKPKGSTTSLHFPKHSRNQFLQSNEVDMETQAFAKMQRLKLLQLDYVKLRGDFKDFPKSLVWLRWHGFHIQSLPVDFCIKRLVVLDMRNNNLKQVWKDKECLPNLKILNLNHSHNLLKTPDFCGLPSLERLMLKDCIKLEKVDPSIGELKMLTFLNLKDCRSLRKLPRTIGSLISLEELILSGCSRLDKIPRELHNMESLKVLNLDETALHQTRLPLPWLSSKRSRELGFSWKSLPCSLVKLSLESCRLSDDVMPNDLHNLASLKSLNLSRNPIHCLPDIKSLTKLDELLLTSCTELQTIPKLPMLSNSIKVLATTSPLKHSWSVLPCFFSSKRCVIFGCERLTEVQDIFKLEPTENFELEELKRLFNVDSIDNNRVQLYNYITDRKMFDTPQVLQECGITSTFVAGSEVPVGFKHQTKEHQISFCLPTPSHPDEKIRWFSLCIVFSSDGDQICDFLPSARMFNETKKIMWNHRSSFIGIPETNDGTMLWLIHWPAMDFQLEGGDVVLYDYGIITTSDPIPFDYYGQYYGHQVGKSEVSISVSPNSSRMISCLLNSIFILSSNNDKEFEFLPCLEIMNETKGTKWTYSKHFVGIPETKNNLYWMISWNFRGGELEAGDRVRLRVVSDLSVVEFGVEIVYDYEVDNRANCLHQLPRRSKYFSYLFGAFVYLSSRSQRTLYRMQSLVKC</sequence>
<accession>A0ABR2G3Y1</accession>
<dbReference type="PANTHER" id="PTHR11017">
    <property type="entry name" value="LEUCINE-RICH REPEAT-CONTAINING PROTEIN"/>
    <property type="match status" value="1"/>
</dbReference>
<evidence type="ECO:0000256" key="1">
    <source>
        <dbReference type="ARBA" id="ARBA00022737"/>
    </source>
</evidence>
<dbReference type="InterPro" id="IPR032675">
    <property type="entry name" value="LRR_dom_sf"/>
</dbReference>
<dbReference type="EMBL" id="JBBPBM010000003">
    <property type="protein sequence ID" value="KAK8593791.1"/>
    <property type="molecule type" value="Genomic_DNA"/>
</dbReference>
<proteinExistence type="predicted"/>
<reference evidence="3 4" key="1">
    <citation type="journal article" date="2024" name="G3 (Bethesda)">
        <title>Genome assembly of Hibiscus sabdariffa L. provides insights into metabolisms of medicinal natural products.</title>
        <authorList>
            <person name="Kim T."/>
        </authorList>
    </citation>
    <scope>NUCLEOTIDE SEQUENCE [LARGE SCALE GENOMIC DNA]</scope>
    <source>
        <strain evidence="3">TK-2024</strain>
        <tissue evidence="3">Old leaves</tissue>
    </source>
</reference>
<dbReference type="PROSITE" id="PS51450">
    <property type="entry name" value="LRR"/>
    <property type="match status" value="1"/>
</dbReference>
<dbReference type="SUPFAM" id="SSF52540">
    <property type="entry name" value="P-loop containing nucleoside triphosphate hydrolases"/>
    <property type="match status" value="1"/>
</dbReference>
<dbReference type="InterPro" id="IPR001611">
    <property type="entry name" value="Leu-rich_rpt"/>
</dbReference>
<dbReference type="InterPro" id="IPR044974">
    <property type="entry name" value="Disease_R_plants"/>
</dbReference>
<feature type="domain" description="Disease resistance protein Roq1-like winged-helix" evidence="2">
    <location>
        <begin position="68"/>
        <end position="138"/>
    </location>
</feature>
<evidence type="ECO:0000313" key="3">
    <source>
        <dbReference type="EMBL" id="KAK8593791.1"/>
    </source>
</evidence>
<dbReference type="Gene3D" id="3.80.10.10">
    <property type="entry name" value="Ribonuclease Inhibitor"/>
    <property type="match status" value="2"/>
</dbReference>
<gene>
    <name evidence="3" type="ORF">V6N12_045865</name>
</gene>
<name>A0ABR2G3Y1_9ROSI</name>
<evidence type="ECO:0000259" key="2">
    <source>
        <dbReference type="Pfam" id="PF23282"/>
    </source>
</evidence>
<dbReference type="PANTHER" id="PTHR11017:SF305">
    <property type="entry name" value="TMV RESISTANCE PROTEIN N-LIKE"/>
    <property type="match status" value="1"/>
</dbReference>
<comment type="caution">
    <text evidence="3">The sequence shown here is derived from an EMBL/GenBank/DDBJ whole genome shotgun (WGS) entry which is preliminary data.</text>
</comment>
<dbReference type="Proteomes" id="UP001472677">
    <property type="component" value="Unassembled WGS sequence"/>
</dbReference>
<keyword evidence="1" id="KW-0677">Repeat</keyword>
<dbReference type="PRINTS" id="PR00364">
    <property type="entry name" value="DISEASERSIST"/>
</dbReference>
<dbReference type="Pfam" id="PF23282">
    <property type="entry name" value="WHD_ROQ1"/>
    <property type="match status" value="1"/>
</dbReference>
<dbReference type="InterPro" id="IPR027417">
    <property type="entry name" value="P-loop_NTPase"/>
</dbReference>
<dbReference type="Gene3D" id="1.10.8.430">
    <property type="entry name" value="Helical domain of apoptotic protease-activating factors"/>
    <property type="match status" value="1"/>
</dbReference>